<dbReference type="SUPFAM" id="SSF52172">
    <property type="entry name" value="CheY-like"/>
    <property type="match status" value="1"/>
</dbReference>
<dbReference type="GO" id="GO:0000156">
    <property type="term" value="F:phosphorelay response regulator activity"/>
    <property type="evidence" value="ECO:0007669"/>
    <property type="project" value="TreeGrafter"/>
</dbReference>
<dbReference type="GO" id="GO:0005829">
    <property type="term" value="C:cytosol"/>
    <property type="evidence" value="ECO:0007669"/>
    <property type="project" value="TreeGrafter"/>
</dbReference>
<evidence type="ECO:0000256" key="4">
    <source>
        <dbReference type="ARBA" id="ARBA00023125"/>
    </source>
</evidence>
<evidence type="ECO:0000313" key="8">
    <source>
        <dbReference type="EMBL" id="RAU20684.1"/>
    </source>
</evidence>
<evidence type="ECO:0000256" key="2">
    <source>
        <dbReference type="ARBA" id="ARBA00023012"/>
    </source>
</evidence>
<protein>
    <recommendedName>
        <fullName evidence="7">Response regulatory domain-containing protein</fullName>
    </recommendedName>
</protein>
<dbReference type="InterPro" id="IPR001789">
    <property type="entry name" value="Sig_transdc_resp-reg_receiver"/>
</dbReference>
<dbReference type="GO" id="GO:0006355">
    <property type="term" value="P:regulation of DNA-templated transcription"/>
    <property type="evidence" value="ECO:0007669"/>
    <property type="project" value="TreeGrafter"/>
</dbReference>
<keyword evidence="2" id="KW-0902">Two-component regulatory system</keyword>
<dbReference type="OrthoDB" id="7361723at2"/>
<name>A0A364NUD4_9PROT</name>
<evidence type="ECO:0000313" key="9">
    <source>
        <dbReference type="Proteomes" id="UP000251075"/>
    </source>
</evidence>
<sequence>MTQPATGQYPCVIAVDDDVTMRELISRYLTQAGFSVVPCSCGAEMWAALAAYPPGLVLLDIELAGEDGLALAEELRAKYGFGLPVVMLTGVEEGAAKAMAYDVGADDYLTKPCDWRRLVAIVSRFVSAAVS</sequence>
<keyword evidence="4" id="KW-0238">DNA-binding</keyword>
<dbReference type="SMART" id="SM00448">
    <property type="entry name" value="REC"/>
    <property type="match status" value="1"/>
</dbReference>
<gene>
    <name evidence="8" type="ORF">CU669_17235</name>
</gene>
<dbReference type="Proteomes" id="UP000251075">
    <property type="component" value="Unassembled WGS sequence"/>
</dbReference>
<feature type="modified residue" description="4-aspartylphosphate" evidence="6">
    <location>
        <position position="60"/>
    </location>
</feature>
<keyword evidence="1 6" id="KW-0597">Phosphoprotein</keyword>
<comment type="caution">
    <text evidence="8">The sequence shown here is derived from an EMBL/GenBank/DDBJ whole genome shotgun (WGS) entry which is preliminary data.</text>
</comment>
<evidence type="ECO:0000259" key="7">
    <source>
        <dbReference type="PROSITE" id="PS50110"/>
    </source>
</evidence>
<dbReference type="EMBL" id="PGTO01000018">
    <property type="protein sequence ID" value="RAU20684.1"/>
    <property type="molecule type" value="Genomic_DNA"/>
</dbReference>
<dbReference type="CDD" id="cd17574">
    <property type="entry name" value="REC_OmpR"/>
    <property type="match status" value="1"/>
</dbReference>
<dbReference type="PANTHER" id="PTHR48111">
    <property type="entry name" value="REGULATOR OF RPOS"/>
    <property type="match status" value="1"/>
</dbReference>
<evidence type="ECO:0000256" key="6">
    <source>
        <dbReference type="PROSITE-ProRule" id="PRU00169"/>
    </source>
</evidence>
<dbReference type="GO" id="GO:0032993">
    <property type="term" value="C:protein-DNA complex"/>
    <property type="evidence" value="ECO:0007669"/>
    <property type="project" value="TreeGrafter"/>
</dbReference>
<feature type="domain" description="Response regulatory" evidence="7">
    <location>
        <begin position="11"/>
        <end position="126"/>
    </location>
</feature>
<keyword evidence="9" id="KW-1185">Reference proteome</keyword>
<accession>A0A364NUD4</accession>
<keyword evidence="5" id="KW-0804">Transcription</keyword>
<dbReference type="PROSITE" id="PS50110">
    <property type="entry name" value="RESPONSE_REGULATORY"/>
    <property type="match status" value="1"/>
</dbReference>
<dbReference type="AlphaFoldDB" id="A0A364NUD4"/>
<dbReference type="InterPro" id="IPR011006">
    <property type="entry name" value="CheY-like_superfamily"/>
</dbReference>
<dbReference type="RefSeq" id="WP_112146838.1">
    <property type="nucleotide sequence ID" value="NZ_PGTO01000018.1"/>
</dbReference>
<dbReference type="InterPro" id="IPR039420">
    <property type="entry name" value="WalR-like"/>
</dbReference>
<evidence type="ECO:0000256" key="3">
    <source>
        <dbReference type="ARBA" id="ARBA00023015"/>
    </source>
</evidence>
<evidence type="ECO:0000256" key="5">
    <source>
        <dbReference type="ARBA" id="ARBA00023163"/>
    </source>
</evidence>
<dbReference type="PANTHER" id="PTHR48111:SF4">
    <property type="entry name" value="DNA-BINDING DUAL TRANSCRIPTIONAL REGULATOR OMPR"/>
    <property type="match status" value="1"/>
</dbReference>
<organism evidence="8 9">
    <name type="scientific">Paramagnetospirillum kuznetsovii</name>
    <dbReference type="NCBI Taxonomy" id="2053833"/>
    <lineage>
        <taxon>Bacteria</taxon>
        <taxon>Pseudomonadati</taxon>
        <taxon>Pseudomonadota</taxon>
        <taxon>Alphaproteobacteria</taxon>
        <taxon>Rhodospirillales</taxon>
        <taxon>Magnetospirillaceae</taxon>
        <taxon>Paramagnetospirillum</taxon>
    </lineage>
</organism>
<dbReference type="GO" id="GO:0000976">
    <property type="term" value="F:transcription cis-regulatory region binding"/>
    <property type="evidence" value="ECO:0007669"/>
    <property type="project" value="TreeGrafter"/>
</dbReference>
<dbReference type="Pfam" id="PF00072">
    <property type="entry name" value="Response_reg"/>
    <property type="match status" value="1"/>
</dbReference>
<proteinExistence type="predicted"/>
<keyword evidence="3" id="KW-0805">Transcription regulation</keyword>
<reference evidence="8 9" key="1">
    <citation type="submission" date="2017-11" db="EMBL/GenBank/DDBJ databases">
        <title>Draft genome sequence of magnetotactic bacterium Magnetospirillum kuznetsovii LBB-42.</title>
        <authorList>
            <person name="Grouzdev D.S."/>
            <person name="Rysina M.S."/>
            <person name="Baslerov R.V."/>
            <person name="Koziaeva V."/>
        </authorList>
    </citation>
    <scope>NUCLEOTIDE SEQUENCE [LARGE SCALE GENOMIC DNA]</scope>
    <source>
        <strain evidence="8 9">LBB-42</strain>
    </source>
</reference>
<evidence type="ECO:0000256" key="1">
    <source>
        <dbReference type="ARBA" id="ARBA00022553"/>
    </source>
</evidence>
<dbReference type="Gene3D" id="3.40.50.2300">
    <property type="match status" value="1"/>
</dbReference>